<dbReference type="GO" id="GO:0005615">
    <property type="term" value="C:extracellular space"/>
    <property type="evidence" value="ECO:0007669"/>
    <property type="project" value="TreeGrafter"/>
</dbReference>
<dbReference type="GeneID" id="106661016"/>
<dbReference type="KEGG" id="clec:106661016"/>
<dbReference type="CDD" id="cd23992">
    <property type="entry name" value="PBP_GOBP"/>
    <property type="match status" value="1"/>
</dbReference>
<dbReference type="Proteomes" id="UP000494040">
    <property type="component" value="Unassembled WGS sequence"/>
</dbReference>
<organism evidence="3 4">
    <name type="scientific">Cimex lectularius</name>
    <name type="common">Bed bug</name>
    <name type="synonym">Acanthia lectularia</name>
    <dbReference type="NCBI Taxonomy" id="79782"/>
    <lineage>
        <taxon>Eukaryota</taxon>
        <taxon>Metazoa</taxon>
        <taxon>Ecdysozoa</taxon>
        <taxon>Arthropoda</taxon>
        <taxon>Hexapoda</taxon>
        <taxon>Insecta</taxon>
        <taxon>Pterygota</taxon>
        <taxon>Neoptera</taxon>
        <taxon>Paraneoptera</taxon>
        <taxon>Hemiptera</taxon>
        <taxon>Heteroptera</taxon>
        <taxon>Panheteroptera</taxon>
        <taxon>Cimicomorpha</taxon>
        <taxon>Cimicidae</taxon>
        <taxon>Cimex</taxon>
    </lineage>
</organism>
<dbReference type="OrthoDB" id="6595846at2759"/>
<dbReference type="GO" id="GO:0007608">
    <property type="term" value="P:sensory perception of smell"/>
    <property type="evidence" value="ECO:0007669"/>
    <property type="project" value="TreeGrafter"/>
</dbReference>
<evidence type="ECO:0008006" key="5">
    <source>
        <dbReference type="Google" id="ProtNLM"/>
    </source>
</evidence>
<dbReference type="SMART" id="SM00708">
    <property type="entry name" value="PhBP"/>
    <property type="match status" value="1"/>
</dbReference>
<dbReference type="Gene3D" id="1.10.238.20">
    <property type="entry name" value="Pheromone/general odorant binding protein domain"/>
    <property type="match status" value="1"/>
</dbReference>
<dbReference type="Pfam" id="PF01395">
    <property type="entry name" value="PBP_GOBP"/>
    <property type="match status" value="1"/>
</dbReference>
<dbReference type="SUPFAM" id="SSF47565">
    <property type="entry name" value="Insect pheromone/odorant-binding proteins"/>
    <property type="match status" value="1"/>
</dbReference>
<dbReference type="InterPro" id="IPR036728">
    <property type="entry name" value="PBP_GOBP_sf"/>
</dbReference>
<feature type="signal peptide" evidence="2">
    <location>
        <begin position="1"/>
        <end position="18"/>
    </location>
</feature>
<dbReference type="PANTHER" id="PTHR11857">
    <property type="entry name" value="ODORANT BINDING PROTEIN-RELATED"/>
    <property type="match status" value="1"/>
</dbReference>
<reference evidence="3" key="1">
    <citation type="submission" date="2022-01" db="UniProtKB">
        <authorList>
            <consortium name="EnsemblMetazoa"/>
        </authorList>
    </citation>
    <scope>IDENTIFICATION</scope>
</reference>
<evidence type="ECO:0000313" key="3">
    <source>
        <dbReference type="EnsemblMetazoa" id="XP_014239601.1"/>
    </source>
</evidence>
<dbReference type="InterPro" id="IPR006170">
    <property type="entry name" value="PBP/GOBP"/>
</dbReference>
<keyword evidence="4" id="KW-1185">Reference proteome</keyword>
<protein>
    <recommendedName>
        <fullName evidence="5">Odorant binding protein</fullName>
    </recommendedName>
</protein>
<name>A0A8I6TCN6_CIMLE</name>
<evidence type="ECO:0000256" key="2">
    <source>
        <dbReference type="SAM" id="SignalP"/>
    </source>
</evidence>
<proteinExistence type="predicted"/>
<dbReference type="AlphaFoldDB" id="A0A8I6TCN6"/>
<evidence type="ECO:0000256" key="1">
    <source>
        <dbReference type="ARBA" id="ARBA00022729"/>
    </source>
</evidence>
<dbReference type="RefSeq" id="XP_014239601.1">
    <property type="nucleotide sequence ID" value="XM_014384115.1"/>
</dbReference>
<sequence length="144" mass="15831">MKYIALLLVASFIAAAMAGEAKEKVVEMFNKCKETHPVSEEEVEQFKKKEPVPSSSEAKCLMACMLKEGKVLKDGVYSKDNALMLADVLHKEDPEQASKAKEVIEHCTKEVGTEVGADECEFAYKMAVCGSEHAKKLGVKTPDF</sequence>
<evidence type="ECO:0000313" key="4">
    <source>
        <dbReference type="Proteomes" id="UP000494040"/>
    </source>
</evidence>
<dbReference type="OMA" id="VEHCATE"/>
<accession>A0A8I6TCN6</accession>
<keyword evidence="1 2" id="KW-0732">Signal</keyword>
<dbReference type="GO" id="GO:0005549">
    <property type="term" value="F:odorant binding"/>
    <property type="evidence" value="ECO:0007669"/>
    <property type="project" value="InterPro"/>
</dbReference>
<feature type="chain" id="PRO_5035208231" description="Odorant binding protein" evidence="2">
    <location>
        <begin position="19"/>
        <end position="144"/>
    </location>
</feature>
<dbReference type="EnsemblMetazoa" id="XM_014384115.1">
    <property type="protein sequence ID" value="XP_014239601.1"/>
    <property type="gene ID" value="LOC106661016"/>
</dbReference>